<organism evidence="2 3">
    <name type="scientific">Planosporangium mesophilum</name>
    <dbReference type="NCBI Taxonomy" id="689768"/>
    <lineage>
        <taxon>Bacteria</taxon>
        <taxon>Bacillati</taxon>
        <taxon>Actinomycetota</taxon>
        <taxon>Actinomycetes</taxon>
        <taxon>Micromonosporales</taxon>
        <taxon>Micromonosporaceae</taxon>
        <taxon>Planosporangium</taxon>
    </lineage>
</organism>
<evidence type="ECO:0000313" key="3">
    <source>
        <dbReference type="Proteomes" id="UP000599074"/>
    </source>
</evidence>
<evidence type="ECO:0000313" key="2">
    <source>
        <dbReference type="EMBL" id="GII25966.1"/>
    </source>
</evidence>
<name>A0A8J3THY5_9ACTN</name>
<accession>A0A8J3THY5</accession>
<reference evidence="2" key="1">
    <citation type="submission" date="2021-01" db="EMBL/GenBank/DDBJ databases">
        <title>Whole genome shotgun sequence of Planosporangium mesophilum NBRC 109066.</title>
        <authorList>
            <person name="Komaki H."/>
            <person name="Tamura T."/>
        </authorList>
    </citation>
    <scope>NUCLEOTIDE SEQUENCE</scope>
    <source>
        <strain evidence="2">NBRC 109066</strain>
    </source>
</reference>
<dbReference type="AlphaFoldDB" id="A0A8J3THY5"/>
<protein>
    <submittedName>
        <fullName evidence="2">Uncharacterized protein</fullName>
    </submittedName>
</protein>
<dbReference type="Proteomes" id="UP000599074">
    <property type="component" value="Unassembled WGS sequence"/>
</dbReference>
<evidence type="ECO:0000256" key="1">
    <source>
        <dbReference type="SAM" id="MobiDB-lite"/>
    </source>
</evidence>
<comment type="caution">
    <text evidence="2">The sequence shown here is derived from an EMBL/GenBank/DDBJ whole genome shotgun (WGS) entry which is preliminary data.</text>
</comment>
<feature type="region of interest" description="Disordered" evidence="1">
    <location>
        <begin position="1"/>
        <end position="29"/>
    </location>
</feature>
<keyword evidence="3" id="KW-1185">Reference proteome</keyword>
<proteinExistence type="predicted"/>
<gene>
    <name evidence="2" type="ORF">Pme01_55630</name>
</gene>
<sequence>MVTSEGVSRADSGGPTRATVLFHGDRSDGSDWRVRRCRGARVVPTYDASFRGPSPSRSVGLLDPVVG</sequence>
<dbReference type="EMBL" id="BOON01000062">
    <property type="protein sequence ID" value="GII25966.1"/>
    <property type="molecule type" value="Genomic_DNA"/>
</dbReference>